<evidence type="ECO:0000313" key="1">
    <source>
        <dbReference type="EMBL" id="QNO58052.1"/>
    </source>
</evidence>
<proteinExistence type="predicted"/>
<dbReference type="EMBL" id="MT631712">
    <property type="protein sequence ID" value="QNO58052.1"/>
    <property type="molecule type" value="Genomic_DNA"/>
</dbReference>
<dbReference type="AlphaFoldDB" id="A0A7G9ZCR8"/>
<protein>
    <submittedName>
        <fullName evidence="1">Uncharacterized protein</fullName>
    </submittedName>
</protein>
<accession>A0A7G9ZCR8</accession>
<gene>
    <name evidence="1" type="ORF">BLAHKPKO_00016</name>
</gene>
<sequence>MEWAAIFSLIVGLIVGGLAKYFWDRLTLAHEYKLKTINDRIDEFVKDSKKYFGPLALASGDLCQTLRGDETLQEKERAFYRLSKYLYQRERLRENTYFYFPSEDTEGDIINVFTALNTTISKMFGDNQKDIARIISYYESNKEYNDFCALSTPSNEFAIFKSKIDESKFKKDLEENSGKLCSLIMGAITMTYESWYKQHKCFYSGLTNKLNRGKKQ</sequence>
<organism evidence="1">
    <name type="scientific">Candidatus Methanophaga sp. ANME-1 ERB7</name>
    <dbReference type="NCBI Taxonomy" id="2759913"/>
    <lineage>
        <taxon>Archaea</taxon>
        <taxon>Methanobacteriati</taxon>
        <taxon>Methanobacteriota</taxon>
        <taxon>Stenosarchaea group</taxon>
        <taxon>Methanomicrobia</taxon>
        <taxon>Candidatus Methanophagales</taxon>
        <taxon>Candidatus Methanophagaceae</taxon>
        <taxon>Candidatus Methanophaga</taxon>
    </lineage>
</organism>
<name>A0A7G9ZCR8_9EURY</name>
<reference evidence="1" key="1">
    <citation type="submission" date="2020-06" db="EMBL/GenBank/DDBJ databases">
        <title>Unique genomic features of the anaerobic methanotrophic archaea.</title>
        <authorList>
            <person name="Chadwick G.L."/>
            <person name="Skennerton C.T."/>
            <person name="Laso-Perez R."/>
            <person name="Leu A.O."/>
            <person name="Speth D.R."/>
            <person name="Yu H."/>
            <person name="Morgan-Lang C."/>
            <person name="Hatzenpichler R."/>
            <person name="Goudeau D."/>
            <person name="Malmstrom R."/>
            <person name="Brazelton W.J."/>
            <person name="Woyke T."/>
            <person name="Hallam S.J."/>
            <person name="Tyson G.W."/>
            <person name="Wegener G."/>
            <person name="Boetius A."/>
            <person name="Orphan V."/>
        </authorList>
    </citation>
    <scope>NUCLEOTIDE SEQUENCE</scope>
</reference>